<gene>
    <name evidence="1" type="ORF">APZ42_022489</name>
</gene>
<protein>
    <submittedName>
        <fullName evidence="1">Uncharacterized protein</fullName>
    </submittedName>
</protein>
<dbReference type="EMBL" id="LRGB01001361">
    <property type="protein sequence ID" value="KZS12371.1"/>
    <property type="molecule type" value="Genomic_DNA"/>
</dbReference>
<accession>A0A164VJ22</accession>
<proteinExistence type="predicted"/>
<evidence type="ECO:0000313" key="2">
    <source>
        <dbReference type="Proteomes" id="UP000076858"/>
    </source>
</evidence>
<organism evidence="1 2">
    <name type="scientific">Daphnia magna</name>
    <dbReference type="NCBI Taxonomy" id="35525"/>
    <lineage>
        <taxon>Eukaryota</taxon>
        <taxon>Metazoa</taxon>
        <taxon>Ecdysozoa</taxon>
        <taxon>Arthropoda</taxon>
        <taxon>Crustacea</taxon>
        <taxon>Branchiopoda</taxon>
        <taxon>Diplostraca</taxon>
        <taxon>Cladocera</taxon>
        <taxon>Anomopoda</taxon>
        <taxon>Daphniidae</taxon>
        <taxon>Daphnia</taxon>
    </lineage>
</organism>
<keyword evidence="2" id="KW-1185">Reference proteome</keyword>
<reference evidence="1 2" key="1">
    <citation type="submission" date="2016-03" db="EMBL/GenBank/DDBJ databases">
        <title>EvidentialGene: Evidence-directed Construction of Genes on Genomes.</title>
        <authorList>
            <person name="Gilbert D.G."/>
            <person name="Choi J.-H."/>
            <person name="Mockaitis K."/>
            <person name="Colbourne J."/>
            <person name="Pfrender M."/>
        </authorList>
    </citation>
    <scope>NUCLEOTIDE SEQUENCE [LARGE SCALE GENOMIC DNA]</scope>
    <source>
        <strain evidence="1 2">Xinb3</strain>
        <tissue evidence="1">Complete organism</tissue>
    </source>
</reference>
<comment type="caution">
    <text evidence="1">The sequence shown here is derived from an EMBL/GenBank/DDBJ whole genome shotgun (WGS) entry which is preliminary data.</text>
</comment>
<evidence type="ECO:0000313" key="1">
    <source>
        <dbReference type="EMBL" id="KZS12371.1"/>
    </source>
</evidence>
<dbReference type="AlphaFoldDB" id="A0A164VJ22"/>
<name>A0A164VJ22_9CRUS</name>
<sequence>MCAKVFSLRSIRQDRGCPPPPSPIFLGSLLSSGWRRRKNGNEARVD</sequence>
<dbReference type="Proteomes" id="UP000076858">
    <property type="component" value="Unassembled WGS sequence"/>
</dbReference>